<sequence>ISFTGYPIIGYQNKMQSSGECFDSQNNLVDGYCGWDPRINGQFYVSNGFTLPMSKVKSFIQDIKKLVKMEPTSLCGLEGYMGILMRYVKASSAYLGKDDDGIEFDITYYRSRDALGPRLNEDIIDEIEQLAIFKYGGVPHWGKNRNIAFEGVINKYKDGQKFMEVKERYDPLGLFSSDWTDQVLGLKASTYGIGCAREEIICKT</sequence>
<dbReference type="PANTHER" id="PTHR13878">
    <property type="entry name" value="GULONOLACTONE OXIDASE"/>
    <property type="match status" value="1"/>
</dbReference>
<dbReference type="UniPathway" id="UPA00132"/>
<dbReference type="Pfam" id="PF04030">
    <property type="entry name" value="ALO"/>
    <property type="match status" value="1"/>
</dbReference>
<feature type="domain" description="D-arabinono-1,4-lactone oxidase C-terminal" evidence="4">
    <location>
        <begin position="46"/>
        <end position="182"/>
    </location>
</feature>
<dbReference type="GO" id="GO:0016020">
    <property type="term" value="C:membrane"/>
    <property type="evidence" value="ECO:0007669"/>
    <property type="project" value="InterPro"/>
</dbReference>
<accession>A0A0J8B1F5</accession>
<dbReference type="EMBL" id="KQ090763">
    <property type="protein sequence ID" value="KMS94849.1"/>
    <property type="molecule type" value="Genomic_DNA"/>
</dbReference>
<protein>
    <recommendedName>
        <fullName evidence="4">D-arabinono-1,4-lactone oxidase C-terminal domain-containing protein</fullName>
    </recommendedName>
</protein>
<gene>
    <name evidence="5" type="ORF">BVRB_014710</name>
</gene>
<comment type="pathway">
    <text evidence="1">Cofactor biosynthesis; L-ascorbate biosynthesis.</text>
</comment>
<evidence type="ECO:0000256" key="2">
    <source>
        <dbReference type="ARBA" id="ARBA00005466"/>
    </source>
</evidence>
<dbReference type="InterPro" id="IPR050432">
    <property type="entry name" value="FAD-linked_Oxidoreductases_BP"/>
</dbReference>
<dbReference type="eggNOG" id="KOG4730">
    <property type="taxonomic scope" value="Eukaryota"/>
</dbReference>
<dbReference type="OrthoDB" id="610608at2759"/>
<dbReference type="Gene3D" id="3.30.70.2520">
    <property type="match status" value="1"/>
</dbReference>
<reference evidence="5 6" key="1">
    <citation type="journal article" date="2014" name="Nature">
        <title>The genome of the recently domesticated crop plant sugar beet (Beta vulgaris).</title>
        <authorList>
            <person name="Dohm J.C."/>
            <person name="Minoche A.E."/>
            <person name="Holtgrawe D."/>
            <person name="Capella-Gutierrez S."/>
            <person name="Zakrzewski F."/>
            <person name="Tafer H."/>
            <person name="Rupp O."/>
            <person name="Sorensen T.R."/>
            <person name="Stracke R."/>
            <person name="Reinhardt R."/>
            <person name="Goesmann A."/>
            <person name="Kraft T."/>
            <person name="Schulz B."/>
            <person name="Stadler P.F."/>
            <person name="Schmidt T."/>
            <person name="Gabaldon T."/>
            <person name="Lehrach H."/>
            <person name="Weisshaar B."/>
            <person name="Himmelbauer H."/>
        </authorList>
    </citation>
    <scope>NUCLEOTIDE SEQUENCE [LARGE SCALE GENOMIC DNA]</scope>
    <source>
        <tissue evidence="5">Taproot</tissue>
    </source>
</reference>
<dbReference type="GO" id="GO:0019853">
    <property type="term" value="P:L-ascorbic acid biosynthetic process"/>
    <property type="evidence" value="ECO:0007669"/>
    <property type="project" value="UniProtKB-UniPathway"/>
</dbReference>
<evidence type="ECO:0000256" key="1">
    <source>
        <dbReference type="ARBA" id="ARBA00005147"/>
    </source>
</evidence>
<keyword evidence="6" id="KW-1185">Reference proteome</keyword>
<dbReference type="Gramene" id="KMS94849">
    <property type="protein sequence ID" value="KMS94849"/>
    <property type="gene ID" value="BVRB_014710"/>
</dbReference>
<dbReference type="GO" id="GO:0003885">
    <property type="term" value="F:D-arabinono-1,4-lactone oxidase activity"/>
    <property type="evidence" value="ECO:0007669"/>
    <property type="project" value="InterPro"/>
</dbReference>
<comment type="similarity">
    <text evidence="2">Belongs to the oxygen-dependent FAD-linked oxidoreductase family.</text>
</comment>
<dbReference type="OMA" id="ETMAINM"/>
<evidence type="ECO:0000313" key="6">
    <source>
        <dbReference type="Proteomes" id="UP000035740"/>
    </source>
</evidence>
<organism evidence="5 6">
    <name type="scientific">Beta vulgaris subsp. vulgaris</name>
    <name type="common">Beet</name>
    <dbReference type="NCBI Taxonomy" id="3555"/>
    <lineage>
        <taxon>Eukaryota</taxon>
        <taxon>Viridiplantae</taxon>
        <taxon>Streptophyta</taxon>
        <taxon>Embryophyta</taxon>
        <taxon>Tracheophyta</taxon>
        <taxon>Spermatophyta</taxon>
        <taxon>Magnoliopsida</taxon>
        <taxon>eudicotyledons</taxon>
        <taxon>Gunneridae</taxon>
        <taxon>Pentapetalae</taxon>
        <taxon>Caryophyllales</taxon>
        <taxon>Chenopodiaceae</taxon>
        <taxon>Betoideae</taxon>
        <taxon>Beta</taxon>
    </lineage>
</organism>
<evidence type="ECO:0000313" key="5">
    <source>
        <dbReference type="EMBL" id="KMS94849.1"/>
    </source>
</evidence>
<name>A0A0J8B1F5_BETVV</name>
<feature type="non-terminal residue" evidence="5">
    <location>
        <position position="1"/>
    </location>
</feature>
<dbReference type="PANTHER" id="PTHR13878:SF67">
    <property type="entry name" value="L-GULONOLACTONE OXIDASE 5"/>
    <property type="match status" value="1"/>
</dbReference>
<evidence type="ECO:0000259" key="4">
    <source>
        <dbReference type="Pfam" id="PF04030"/>
    </source>
</evidence>
<evidence type="ECO:0000256" key="3">
    <source>
        <dbReference type="ARBA" id="ARBA00023002"/>
    </source>
</evidence>
<keyword evidence="3" id="KW-0560">Oxidoreductase</keyword>
<dbReference type="InterPro" id="IPR007173">
    <property type="entry name" value="ALO_C"/>
</dbReference>
<proteinExistence type="inferred from homology"/>
<dbReference type="AlphaFoldDB" id="A0A0J8B1F5"/>
<dbReference type="Proteomes" id="UP000035740">
    <property type="component" value="Unassembled WGS sequence"/>
</dbReference>